<comment type="caution">
    <text evidence="1">The sequence shown here is derived from an EMBL/GenBank/DDBJ whole genome shotgun (WGS) entry which is preliminary data.</text>
</comment>
<sequence length="75" mass="8349">MVNFSTINVSYRAYVKNGLSANFKANELLVSLDDGRVIDGNEKVIIRNGKAFVDLVSVANIANYELIRSEDYYSA</sequence>
<evidence type="ECO:0000313" key="1">
    <source>
        <dbReference type="EMBL" id="MBB6218435.1"/>
    </source>
</evidence>
<dbReference type="AlphaFoldDB" id="A0A841L841"/>
<reference evidence="1 2" key="1">
    <citation type="submission" date="2020-08" db="EMBL/GenBank/DDBJ databases">
        <title>Genomic Encyclopedia of Type Strains, Phase IV (KMG-IV): sequencing the most valuable type-strain genomes for metagenomic binning, comparative biology and taxonomic classification.</title>
        <authorList>
            <person name="Goeker M."/>
        </authorList>
    </citation>
    <scope>NUCLEOTIDE SEQUENCE [LARGE SCALE GENOMIC DNA]</scope>
    <source>
        <strain evidence="1 2">DSM 103526</strain>
    </source>
</reference>
<organism evidence="1 2">
    <name type="scientific">Anaerosolibacter carboniphilus</name>
    <dbReference type="NCBI Taxonomy" id="1417629"/>
    <lineage>
        <taxon>Bacteria</taxon>
        <taxon>Bacillati</taxon>
        <taxon>Bacillota</taxon>
        <taxon>Clostridia</taxon>
        <taxon>Peptostreptococcales</taxon>
        <taxon>Thermotaleaceae</taxon>
        <taxon>Anaerosolibacter</taxon>
    </lineage>
</organism>
<evidence type="ECO:0000313" key="2">
    <source>
        <dbReference type="Proteomes" id="UP000579281"/>
    </source>
</evidence>
<gene>
    <name evidence="1" type="ORF">HNQ80_004599</name>
</gene>
<proteinExistence type="predicted"/>
<name>A0A841L841_9FIRM</name>
<accession>A0A841L841</accession>
<dbReference type="Proteomes" id="UP000579281">
    <property type="component" value="Unassembled WGS sequence"/>
</dbReference>
<keyword evidence="2" id="KW-1185">Reference proteome</keyword>
<dbReference type="EMBL" id="JACHEN010000038">
    <property type="protein sequence ID" value="MBB6218435.1"/>
    <property type="molecule type" value="Genomic_DNA"/>
</dbReference>
<protein>
    <submittedName>
        <fullName evidence="1">Uncharacterized protein</fullName>
    </submittedName>
</protein>